<dbReference type="EMBL" id="FQZR01000021">
    <property type="protein sequence ID" value="SHJ78129.1"/>
    <property type="molecule type" value="Genomic_DNA"/>
</dbReference>
<dbReference type="InterPro" id="IPR052399">
    <property type="entry name" value="Phage_Baseplate_Assmbl_Protein"/>
</dbReference>
<dbReference type="RefSeq" id="WP_073021116.1">
    <property type="nucleotide sequence ID" value="NZ_FQZR01000021.1"/>
</dbReference>
<feature type="domain" description="Baseplate J-like central" evidence="2">
    <location>
        <begin position="200"/>
        <end position="272"/>
    </location>
</feature>
<dbReference type="PANTHER" id="PTHR37829">
    <property type="entry name" value="PHAGE-LIKE ELEMENT PBSX PROTEIN XKDT"/>
    <property type="match status" value="1"/>
</dbReference>
<dbReference type="Pfam" id="PF26078">
    <property type="entry name" value="Baseplate_J_M"/>
    <property type="match status" value="1"/>
</dbReference>
<dbReference type="PIRSF" id="PIRSF020481">
    <property type="entry name" value="BAP"/>
    <property type="match status" value="1"/>
</dbReference>
<sequence length="365" mass="38907">MSLPDLTFVDNDPAKIEARMIANFEAITGTKLYPGAPERLLLESTAMEFALIRSEFDHSAKQNLATYAEDEHLDHVSAFVSTKRLDAAYASGPFEFTAEAEHTGIVVPKGSQITPDGKLMFATTEDAGLVAGKTTVTVKAACETAGSIANGFAAGQINKLVKPIAGIVSVQNTATSMGGANVESNDHLRERALKAPRGFSTAGPVGAYGWWAMSAHQEVAHAVSVSPQPCEIEVYVLMEKGRIPTTEELAQVAAVLSPDKVRPQGDRVQVLAPAQIEYTLNITWYAPSVPKQAALAAEVEHIVAEFTQWQRLRLGRDINPSELIHRLRSAGVQNVNVALPAYAAVASTQVAVCTGTTINFGGVQA</sequence>
<dbReference type="AlphaFoldDB" id="A0A8G2FAB5"/>
<comment type="caution">
    <text evidence="3">The sequence shown here is derived from an EMBL/GenBank/DDBJ whole genome shotgun (WGS) entry which is preliminary data.</text>
</comment>
<evidence type="ECO:0000313" key="3">
    <source>
        <dbReference type="EMBL" id="SHJ78129.1"/>
    </source>
</evidence>
<protein>
    <submittedName>
        <fullName evidence="3">Phage-related baseplate assembly protein</fullName>
    </submittedName>
</protein>
<accession>A0A8G2FAB5</accession>
<dbReference type="InterPro" id="IPR058531">
    <property type="entry name" value="Baseplate_J_M"/>
</dbReference>
<proteinExistence type="predicted"/>
<feature type="domain" description="Baseplate protein J-like barrel" evidence="1">
    <location>
        <begin position="95"/>
        <end position="179"/>
    </location>
</feature>
<organism evidence="3 4">
    <name type="scientific">Halodesulfovibrio aestuarii</name>
    <dbReference type="NCBI Taxonomy" id="126333"/>
    <lineage>
        <taxon>Bacteria</taxon>
        <taxon>Pseudomonadati</taxon>
        <taxon>Thermodesulfobacteriota</taxon>
        <taxon>Desulfovibrionia</taxon>
        <taxon>Desulfovibrionales</taxon>
        <taxon>Desulfovibrionaceae</taxon>
        <taxon>Halodesulfovibrio</taxon>
    </lineage>
</organism>
<evidence type="ECO:0000259" key="1">
    <source>
        <dbReference type="Pfam" id="PF04865"/>
    </source>
</evidence>
<evidence type="ECO:0000259" key="2">
    <source>
        <dbReference type="Pfam" id="PF26078"/>
    </source>
</evidence>
<dbReference type="InterPro" id="IPR006949">
    <property type="entry name" value="Barrel_Baseplate_J-like"/>
</dbReference>
<dbReference type="InterPro" id="IPR014507">
    <property type="entry name" value="Baseplate_assembly_J_pred"/>
</dbReference>
<evidence type="ECO:0000313" key="4">
    <source>
        <dbReference type="Proteomes" id="UP000184001"/>
    </source>
</evidence>
<dbReference type="PANTHER" id="PTHR37829:SF3">
    <property type="entry name" value="PROTEIN JAYE-RELATED"/>
    <property type="match status" value="1"/>
</dbReference>
<name>A0A8G2FAB5_9BACT</name>
<gene>
    <name evidence="3" type="ORF">SAMN05660830_03204</name>
</gene>
<reference evidence="3 4" key="1">
    <citation type="submission" date="2016-11" db="EMBL/GenBank/DDBJ databases">
        <authorList>
            <person name="Varghese N."/>
            <person name="Submissions S."/>
        </authorList>
    </citation>
    <scope>NUCLEOTIDE SEQUENCE [LARGE SCALE GENOMIC DNA]</scope>
    <source>
        <strain evidence="3 4">DSM 17919</strain>
    </source>
</reference>
<dbReference type="Proteomes" id="UP000184001">
    <property type="component" value="Unassembled WGS sequence"/>
</dbReference>
<dbReference type="Pfam" id="PF04865">
    <property type="entry name" value="Baseplate_J"/>
    <property type="match status" value="1"/>
</dbReference>